<proteinExistence type="predicted"/>
<feature type="transmembrane region" description="Helical" evidence="2">
    <location>
        <begin position="7"/>
        <end position="28"/>
    </location>
</feature>
<feature type="transmembrane region" description="Helical" evidence="2">
    <location>
        <begin position="58"/>
        <end position="78"/>
    </location>
</feature>
<dbReference type="InterPro" id="IPR028322">
    <property type="entry name" value="PNRC-like_rgn"/>
</dbReference>
<keyword evidence="2" id="KW-0812">Transmembrane</keyword>
<feature type="transmembrane region" description="Helical" evidence="2">
    <location>
        <begin position="34"/>
        <end position="51"/>
    </location>
</feature>
<name>A0A438F441_VITVI</name>
<reference evidence="3 4" key="1">
    <citation type="journal article" date="2018" name="PLoS Genet.">
        <title>Population sequencing reveals clonal diversity and ancestral inbreeding in the grapevine cultivar Chardonnay.</title>
        <authorList>
            <person name="Roach M.J."/>
            <person name="Johnson D.L."/>
            <person name="Bohlmann J."/>
            <person name="van Vuuren H.J."/>
            <person name="Jones S.J."/>
            <person name="Pretorius I.S."/>
            <person name="Schmidt S.A."/>
            <person name="Borneman A.R."/>
        </authorList>
    </citation>
    <scope>NUCLEOTIDE SEQUENCE [LARGE SCALE GENOMIC DNA]</scope>
    <source>
        <strain evidence="4">cv. Chardonnay</strain>
        <tissue evidence="3">Leaf</tissue>
    </source>
</reference>
<sequence>MVTEERVIEGWCLVGFWCLIVSISVVRLAAVESLSWWVFVGVWFSMFVLEMSWRRSRICGGFCTIGTLSISMETLLVVPQHRNQYYGRSKAHGSDRFVSSPSSDFREINCRTLNLGQKTPSPHSEDSKQAKTTGKSSAIAIPFAEASNYEKSFHDDFSYCELWAGPAYSNSPPPSSLPIPKFSMRPKRTVSLDLPGSAPVMKMHAIAKSAPPSPTREPYPSPRDLLTLQLRISGEFSISISRMIEVRGAPCSLFFFLGTLHEGGLVPLHHLFQVFAPGPPIPVVRHKAYLPGEFIDHIELFIRKRIEGLPGGCFSSYDVFVVDIDCLLKSSLEVETEIVVNPFMFILPVSLSDVFKVPRQGSRPLSFEVCWTLKIQKCWVVLKQLKLPSGLLMDASTRSLCPITHLSEHLQLLITPFSLQRRISIVVLLKVPSPPPSPFSLLSDGEVR</sequence>
<dbReference type="Proteomes" id="UP000288805">
    <property type="component" value="Unassembled WGS sequence"/>
</dbReference>
<keyword evidence="2" id="KW-0472">Membrane</keyword>
<organism evidence="3 4">
    <name type="scientific">Vitis vinifera</name>
    <name type="common">Grape</name>
    <dbReference type="NCBI Taxonomy" id="29760"/>
    <lineage>
        <taxon>Eukaryota</taxon>
        <taxon>Viridiplantae</taxon>
        <taxon>Streptophyta</taxon>
        <taxon>Embryophyta</taxon>
        <taxon>Tracheophyta</taxon>
        <taxon>Spermatophyta</taxon>
        <taxon>Magnoliopsida</taxon>
        <taxon>eudicotyledons</taxon>
        <taxon>Gunneridae</taxon>
        <taxon>Pentapetalae</taxon>
        <taxon>rosids</taxon>
        <taxon>Vitales</taxon>
        <taxon>Vitaceae</taxon>
        <taxon>Viteae</taxon>
        <taxon>Vitis</taxon>
    </lineage>
</organism>
<evidence type="ECO:0000313" key="4">
    <source>
        <dbReference type="Proteomes" id="UP000288805"/>
    </source>
</evidence>
<dbReference type="EMBL" id="QGNW01001125">
    <property type="protein sequence ID" value="RVW54741.1"/>
    <property type="molecule type" value="Genomic_DNA"/>
</dbReference>
<evidence type="ECO:0000256" key="2">
    <source>
        <dbReference type="SAM" id="Phobius"/>
    </source>
</evidence>
<dbReference type="AlphaFoldDB" id="A0A438F441"/>
<protein>
    <submittedName>
        <fullName evidence="3">Uncharacterized protein</fullName>
    </submittedName>
</protein>
<feature type="region of interest" description="Disordered" evidence="1">
    <location>
        <begin position="114"/>
        <end position="134"/>
    </location>
</feature>
<gene>
    <name evidence="3" type="ORF">CK203_072006</name>
</gene>
<dbReference type="PANTHER" id="PTHR35306">
    <property type="entry name" value="BNAA03G57290D PROTEIN"/>
    <property type="match status" value="1"/>
</dbReference>
<dbReference type="Pfam" id="PF15365">
    <property type="entry name" value="PNRC"/>
    <property type="match status" value="1"/>
</dbReference>
<keyword evidence="2" id="KW-1133">Transmembrane helix</keyword>
<accession>A0A438F441</accession>
<evidence type="ECO:0000256" key="1">
    <source>
        <dbReference type="SAM" id="MobiDB-lite"/>
    </source>
</evidence>
<comment type="caution">
    <text evidence="3">The sequence shown here is derived from an EMBL/GenBank/DDBJ whole genome shotgun (WGS) entry which is preliminary data.</text>
</comment>
<dbReference type="GO" id="GO:0016071">
    <property type="term" value="P:mRNA metabolic process"/>
    <property type="evidence" value="ECO:0007669"/>
    <property type="project" value="UniProtKB-ARBA"/>
</dbReference>
<evidence type="ECO:0000313" key="3">
    <source>
        <dbReference type="EMBL" id="RVW54741.1"/>
    </source>
</evidence>
<dbReference type="PANTHER" id="PTHR35306:SF1">
    <property type="entry name" value="VQ DOMAIN-CONTAINING PROTEIN"/>
    <property type="match status" value="1"/>
</dbReference>